<dbReference type="Proteomes" id="UP000521868">
    <property type="component" value="Unassembled WGS sequence"/>
</dbReference>
<name>A0A7X6DFT9_9BURK</name>
<dbReference type="InterPro" id="IPR011008">
    <property type="entry name" value="Dimeric_a/b-barrel"/>
</dbReference>
<dbReference type="InterPro" id="IPR005545">
    <property type="entry name" value="YCII"/>
</dbReference>
<organism evidence="3 4">
    <name type="scientific">Ramlibacter lithotrophicus</name>
    <dbReference type="NCBI Taxonomy" id="2606681"/>
    <lineage>
        <taxon>Bacteria</taxon>
        <taxon>Pseudomonadati</taxon>
        <taxon>Pseudomonadota</taxon>
        <taxon>Betaproteobacteria</taxon>
        <taxon>Burkholderiales</taxon>
        <taxon>Comamonadaceae</taxon>
        <taxon>Ramlibacter</taxon>
    </lineage>
</organism>
<dbReference type="Pfam" id="PF03795">
    <property type="entry name" value="YCII"/>
    <property type="match status" value="1"/>
</dbReference>
<evidence type="ECO:0000313" key="3">
    <source>
        <dbReference type="EMBL" id="NKE66352.1"/>
    </source>
</evidence>
<proteinExistence type="inferred from homology"/>
<reference evidence="3 4" key="1">
    <citation type="journal article" date="2020" name="Nature">
        <title>Bacterial chemolithoautotrophy via manganese oxidation.</title>
        <authorList>
            <person name="Yu H."/>
            <person name="Leadbetter J.R."/>
        </authorList>
    </citation>
    <scope>NUCLEOTIDE SEQUENCE [LARGE SCALE GENOMIC DNA]</scope>
    <source>
        <strain evidence="3 4">RBP-1</strain>
    </source>
</reference>
<dbReference type="Gene3D" id="3.30.70.1060">
    <property type="entry name" value="Dimeric alpha+beta barrel"/>
    <property type="match status" value="1"/>
</dbReference>
<gene>
    <name evidence="3" type="ORF">RAMLITH_11020</name>
</gene>
<dbReference type="EMBL" id="VTOX01000003">
    <property type="protein sequence ID" value="NKE66352.1"/>
    <property type="molecule type" value="Genomic_DNA"/>
</dbReference>
<sequence length="117" mass="12584">MPFLLLIQEPVGQRQQRTRAEGEAVYDRMVRFAADLQARGVLRAVESLGSQDGAARVKVSGGRAQVVDGPFAEAKEMVGGFFLLDCATREEAVAIAALCPAAEWATVEVRETGPCFT</sequence>
<dbReference type="PANTHER" id="PTHR35174">
    <property type="entry name" value="BLL7171 PROTEIN-RELATED"/>
    <property type="match status" value="1"/>
</dbReference>
<comment type="caution">
    <text evidence="3">The sequence shown here is derived from an EMBL/GenBank/DDBJ whole genome shotgun (WGS) entry which is preliminary data.</text>
</comment>
<accession>A0A7X6DFT9</accession>
<comment type="similarity">
    <text evidence="1">Belongs to the YciI family.</text>
</comment>
<evidence type="ECO:0000259" key="2">
    <source>
        <dbReference type="Pfam" id="PF03795"/>
    </source>
</evidence>
<protein>
    <submittedName>
        <fullName evidence="3">Dehydrogenase</fullName>
    </submittedName>
</protein>
<dbReference type="RefSeq" id="WP_168107462.1">
    <property type="nucleotide sequence ID" value="NZ_VTOX01000003.1"/>
</dbReference>
<dbReference type="AlphaFoldDB" id="A0A7X6DFT9"/>
<dbReference type="SUPFAM" id="SSF54909">
    <property type="entry name" value="Dimeric alpha+beta barrel"/>
    <property type="match status" value="1"/>
</dbReference>
<evidence type="ECO:0000256" key="1">
    <source>
        <dbReference type="ARBA" id="ARBA00007689"/>
    </source>
</evidence>
<evidence type="ECO:0000313" key="4">
    <source>
        <dbReference type="Proteomes" id="UP000521868"/>
    </source>
</evidence>
<keyword evidence="4" id="KW-1185">Reference proteome</keyword>
<feature type="domain" description="YCII-related" evidence="2">
    <location>
        <begin position="14"/>
        <end position="111"/>
    </location>
</feature>
<dbReference type="PANTHER" id="PTHR35174:SF3">
    <property type="entry name" value="BLL7171 PROTEIN"/>
    <property type="match status" value="1"/>
</dbReference>